<dbReference type="AlphaFoldDB" id="A0AA97AT25"/>
<reference evidence="3" key="2">
    <citation type="submission" date="2023-07" db="EMBL/GenBank/DDBJ databases">
        <authorList>
            <person name="Bai X.-H."/>
            <person name="Wang H.-H."/>
            <person name="Wang J."/>
            <person name="Ma M.-Y."/>
            <person name="Hu H.-H."/>
            <person name="Song Z.-L."/>
            <person name="Ma H.-G."/>
            <person name="Fan Y."/>
            <person name="Du C.-Y."/>
            <person name="Xu J.-C."/>
        </authorList>
    </citation>
    <scope>NUCLEOTIDE SEQUENCE</scope>
    <source>
        <strain evidence="3">CZ1</strain>
    </source>
</reference>
<feature type="transmembrane region" description="Helical" evidence="1">
    <location>
        <begin position="243"/>
        <end position="260"/>
    </location>
</feature>
<feature type="transmembrane region" description="Helical" evidence="1">
    <location>
        <begin position="120"/>
        <end position="141"/>
    </location>
</feature>
<keyword evidence="1" id="KW-0472">Membrane</keyword>
<proteinExistence type="predicted"/>
<organism evidence="3">
    <name type="scientific">Leptolyngbya boryana CZ1</name>
    <dbReference type="NCBI Taxonomy" id="3060204"/>
    <lineage>
        <taxon>Bacteria</taxon>
        <taxon>Bacillati</taxon>
        <taxon>Cyanobacteriota</taxon>
        <taxon>Cyanophyceae</taxon>
        <taxon>Leptolyngbyales</taxon>
        <taxon>Leptolyngbyaceae</taxon>
        <taxon>Leptolyngbya group</taxon>
        <taxon>Leptolyngbya</taxon>
    </lineage>
</organism>
<evidence type="ECO:0000256" key="1">
    <source>
        <dbReference type="SAM" id="Phobius"/>
    </source>
</evidence>
<evidence type="ECO:0000259" key="2">
    <source>
        <dbReference type="Pfam" id="PF02517"/>
    </source>
</evidence>
<feature type="domain" description="CAAX prenyl protease 2/Lysostaphin resistance protein A-like" evidence="2">
    <location>
        <begin position="157"/>
        <end position="254"/>
    </location>
</feature>
<feature type="transmembrane region" description="Helical" evidence="1">
    <location>
        <begin position="193"/>
        <end position="211"/>
    </location>
</feature>
<feature type="transmembrane region" description="Helical" evidence="1">
    <location>
        <begin position="153"/>
        <end position="172"/>
    </location>
</feature>
<dbReference type="PANTHER" id="PTHR36435:SF1">
    <property type="entry name" value="CAAX AMINO TERMINAL PROTEASE FAMILY PROTEIN"/>
    <property type="match status" value="1"/>
</dbReference>
<dbReference type="GO" id="GO:0004175">
    <property type="term" value="F:endopeptidase activity"/>
    <property type="evidence" value="ECO:0007669"/>
    <property type="project" value="UniProtKB-ARBA"/>
</dbReference>
<evidence type="ECO:0000313" key="3">
    <source>
        <dbReference type="EMBL" id="WNZ45265.1"/>
    </source>
</evidence>
<accession>A0AA97AT25</accession>
<dbReference type="InterPro" id="IPR003675">
    <property type="entry name" value="Rce1/LyrA-like_dom"/>
</dbReference>
<protein>
    <submittedName>
        <fullName evidence="3">Type II CAAX endopeptidase family protein</fullName>
    </submittedName>
</protein>
<dbReference type="PANTHER" id="PTHR36435">
    <property type="entry name" value="SLR1288 PROTEIN"/>
    <property type="match status" value="1"/>
</dbReference>
<dbReference type="Pfam" id="PF02517">
    <property type="entry name" value="Rce1-like"/>
    <property type="match status" value="1"/>
</dbReference>
<keyword evidence="1" id="KW-0812">Transmembrane</keyword>
<feature type="transmembrane region" description="Helical" evidence="1">
    <location>
        <begin position="76"/>
        <end position="100"/>
    </location>
</feature>
<feature type="transmembrane region" description="Helical" evidence="1">
    <location>
        <begin position="280"/>
        <end position="299"/>
    </location>
</feature>
<dbReference type="GO" id="GO:0080120">
    <property type="term" value="P:CAAX-box protein maturation"/>
    <property type="evidence" value="ECO:0007669"/>
    <property type="project" value="UniProtKB-ARBA"/>
</dbReference>
<keyword evidence="1" id="KW-1133">Transmembrane helix</keyword>
<dbReference type="InterPro" id="IPR052710">
    <property type="entry name" value="CAAX_protease"/>
</dbReference>
<reference evidence="3" key="1">
    <citation type="journal article" date="2023" name="Plants (Basel)">
        <title>Genomic Analysis of Leptolyngbya boryana CZ1 Reveals Efficient Carbon Fixation Modules.</title>
        <authorList>
            <person name="Bai X."/>
            <person name="Wang H."/>
            <person name="Cheng W."/>
            <person name="Wang J."/>
            <person name="Ma M."/>
            <person name="Hu H."/>
            <person name="Song Z."/>
            <person name="Ma H."/>
            <person name="Fan Y."/>
            <person name="Du C."/>
            <person name="Xu J."/>
        </authorList>
    </citation>
    <scope>NUCLEOTIDE SEQUENCE</scope>
    <source>
        <strain evidence="3">CZ1</strain>
    </source>
</reference>
<sequence length="305" mass="34370">MSNHYVDAVRQGKNEWWRYLLGMILILGIGVVGGSALAAIGMIILITVTHPSNASKILDSPTVIDDLPKYLQSFPILNFIIHNLPFVLLFLGIILAVKFVHQRRCRSLISPDSSFQTDRFFTGFGLWSILMLIALGVGYVISPQSFRLTFSPLLWVQLLVVVLVLTPIQIAAEELFCRGYLMQGLSLLTRNRWILICVPSLLFAIAHFGNSEMQRDAVWMALQYWSFGVFLAVVTLKDNRLELALGIHAAQNMVLLLLANTEDSALPTPSIFTQPQPEEARSSLFVFWLLAASFYWLIFGRKVKR</sequence>
<name>A0AA97AT25_LEPBY</name>
<gene>
    <name evidence="3" type="ORF">Q2T42_26100</name>
</gene>
<dbReference type="EMBL" id="CP130144">
    <property type="protein sequence ID" value="WNZ45265.1"/>
    <property type="molecule type" value="Genomic_DNA"/>
</dbReference>
<feature type="transmembrane region" description="Helical" evidence="1">
    <location>
        <begin position="217"/>
        <end position="236"/>
    </location>
</feature>
<dbReference type="RefSeq" id="WP_316426986.1">
    <property type="nucleotide sequence ID" value="NZ_CP130144.1"/>
</dbReference>
<feature type="transmembrane region" description="Helical" evidence="1">
    <location>
        <begin position="20"/>
        <end position="46"/>
    </location>
</feature>